<keyword evidence="3" id="KW-0813">Transport</keyword>
<protein>
    <recommendedName>
        <fullName evidence="13">NapC/NirT cytochrome c N-terminal domain-containing protein</fullName>
    </recommendedName>
</protein>
<evidence type="ECO:0000256" key="2">
    <source>
        <dbReference type="ARBA" id="ARBA00007395"/>
    </source>
</evidence>
<dbReference type="InterPro" id="IPR036280">
    <property type="entry name" value="Multihaem_cyt_sf"/>
</dbReference>
<evidence type="ECO:0000256" key="8">
    <source>
        <dbReference type="ARBA" id="ARBA00022982"/>
    </source>
</evidence>
<dbReference type="GO" id="GO:0046872">
    <property type="term" value="F:metal ion binding"/>
    <property type="evidence" value="ECO:0007669"/>
    <property type="project" value="UniProtKB-KW"/>
</dbReference>
<organism evidence="14 15">
    <name type="scientific">Halochromatium glycolicum</name>
    <dbReference type="NCBI Taxonomy" id="85075"/>
    <lineage>
        <taxon>Bacteria</taxon>
        <taxon>Pseudomonadati</taxon>
        <taxon>Pseudomonadota</taxon>
        <taxon>Gammaproteobacteria</taxon>
        <taxon>Chromatiales</taxon>
        <taxon>Chromatiaceae</taxon>
        <taxon>Halochromatium</taxon>
    </lineage>
</organism>
<keyword evidence="15" id="KW-1185">Reference proteome</keyword>
<comment type="similarity">
    <text evidence="2">Belongs to the NapC/NirT/NrfH family.</text>
</comment>
<evidence type="ECO:0000256" key="4">
    <source>
        <dbReference type="ARBA" id="ARBA00022475"/>
    </source>
</evidence>
<comment type="caution">
    <text evidence="14">The sequence shown here is derived from an EMBL/GenBank/DDBJ whole genome shotgun (WGS) entry which is preliminary data.</text>
</comment>
<dbReference type="EMBL" id="NRSJ01000020">
    <property type="protein sequence ID" value="MBK1705264.1"/>
    <property type="molecule type" value="Genomic_DNA"/>
</dbReference>
<dbReference type="SUPFAM" id="SSF48695">
    <property type="entry name" value="Multiheme cytochromes"/>
    <property type="match status" value="1"/>
</dbReference>
<dbReference type="Proteomes" id="UP001296776">
    <property type="component" value="Unassembled WGS sequence"/>
</dbReference>
<evidence type="ECO:0000259" key="13">
    <source>
        <dbReference type="Pfam" id="PF03264"/>
    </source>
</evidence>
<dbReference type="InterPro" id="IPR005126">
    <property type="entry name" value="NapC/NirT_cyt_c_N"/>
</dbReference>
<evidence type="ECO:0000256" key="3">
    <source>
        <dbReference type="ARBA" id="ARBA00022448"/>
    </source>
</evidence>
<dbReference type="GO" id="GO:0009055">
    <property type="term" value="F:electron transfer activity"/>
    <property type="evidence" value="ECO:0007669"/>
    <property type="project" value="TreeGrafter"/>
</dbReference>
<dbReference type="PANTHER" id="PTHR30333:SF1">
    <property type="entry name" value="CYTOCHROME C-TYPE PROTEIN NAPC"/>
    <property type="match status" value="1"/>
</dbReference>
<keyword evidence="10" id="KW-0408">Iron</keyword>
<name>A0AAJ0U4S8_9GAMM</name>
<evidence type="ECO:0000256" key="5">
    <source>
        <dbReference type="ARBA" id="ARBA00022617"/>
    </source>
</evidence>
<dbReference type="RefSeq" id="WP_200346480.1">
    <property type="nucleotide sequence ID" value="NZ_NRSJ01000020.1"/>
</dbReference>
<evidence type="ECO:0000313" key="14">
    <source>
        <dbReference type="EMBL" id="MBK1705264.1"/>
    </source>
</evidence>
<dbReference type="Gene3D" id="1.10.3820.10">
    <property type="entry name" value="Di-heme elbow motif domain"/>
    <property type="match status" value="1"/>
</dbReference>
<reference evidence="14" key="1">
    <citation type="submission" date="2017-08" db="EMBL/GenBank/DDBJ databases">
        <authorList>
            <person name="Imhoff J.F."/>
            <person name="Rahn T."/>
            <person name="Kuenzel S."/>
            <person name="Neulinger S.C."/>
        </authorList>
    </citation>
    <scope>NUCLEOTIDE SEQUENCE</scope>
    <source>
        <strain evidence="14">DSM 11080</strain>
    </source>
</reference>
<dbReference type="GO" id="GO:0009061">
    <property type="term" value="P:anaerobic respiration"/>
    <property type="evidence" value="ECO:0007669"/>
    <property type="project" value="TreeGrafter"/>
</dbReference>
<dbReference type="InterPro" id="IPR038266">
    <property type="entry name" value="NapC/NirT_cytc_sf"/>
</dbReference>
<keyword evidence="4" id="KW-1003">Cell membrane</keyword>
<reference evidence="14" key="2">
    <citation type="journal article" date="2020" name="Microorganisms">
        <title>Osmotic Adaptation and Compatible Solute Biosynthesis of Phototrophic Bacteria as Revealed from Genome Analyses.</title>
        <authorList>
            <person name="Imhoff J.F."/>
            <person name="Rahn T."/>
            <person name="Kunzel S."/>
            <person name="Keller A."/>
            <person name="Neulinger S.C."/>
        </authorList>
    </citation>
    <scope>NUCLEOTIDE SEQUENCE</scope>
    <source>
        <strain evidence="14">DSM 11080</strain>
    </source>
</reference>
<evidence type="ECO:0000256" key="12">
    <source>
        <dbReference type="SAM" id="MobiDB-lite"/>
    </source>
</evidence>
<evidence type="ECO:0000256" key="7">
    <source>
        <dbReference type="ARBA" id="ARBA00022723"/>
    </source>
</evidence>
<keyword evidence="7" id="KW-0479">Metal-binding</keyword>
<gene>
    <name evidence="14" type="ORF">CKO40_12100</name>
</gene>
<evidence type="ECO:0000256" key="6">
    <source>
        <dbReference type="ARBA" id="ARBA00022692"/>
    </source>
</evidence>
<keyword evidence="8" id="KW-0249">Electron transport</keyword>
<dbReference type="InterPro" id="IPR051174">
    <property type="entry name" value="Cytochrome_c-type_ET"/>
</dbReference>
<keyword evidence="6" id="KW-0812">Transmembrane</keyword>
<dbReference type="GO" id="GO:0005886">
    <property type="term" value="C:plasma membrane"/>
    <property type="evidence" value="ECO:0007669"/>
    <property type="project" value="UniProtKB-SubCell"/>
</dbReference>
<sequence length="224" mass="23978">MNKRWLRRLILFLIVIAVVVPAVMAAGWVGTETMIEETSDAEFCTSCHTMDPFATSHAQDVHGGNNPGGVVAHCTDCHLPHDNAVNHLVAKGTTGMRDAIAQAIYPFHKPDWIAQLEERGEYVYDSGCLSCHAALKDATSDDPAALAAHKAYFGGDVGEGCIECHEQVGHKNLKVMLADHFEEVTLTETDEGPVVNDSPESTPKAQGAAGDPEQPEASGSKQST</sequence>
<dbReference type="PANTHER" id="PTHR30333">
    <property type="entry name" value="CYTOCHROME C-TYPE PROTEIN"/>
    <property type="match status" value="1"/>
</dbReference>
<keyword evidence="11" id="KW-0472">Membrane</keyword>
<comment type="subcellular location">
    <subcellularLocation>
        <location evidence="1">Cell membrane</location>
    </subcellularLocation>
</comment>
<evidence type="ECO:0000256" key="1">
    <source>
        <dbReference type="ARBA" id="ARBA00004236"/>
    </source>
</evidence>
<feature type="region of interest" description="Disordered" evidence="12">
    <location>
        <begin position="186"/>
        <end position="224"/>
    </location>
</feature>
<keyword evidence="9" id="KW-1133">Transmembrane helix</keyword>
<evidence type="ECO:0000256" key="11">
    <source>
        <dbReference type="ARBA" id="ARBA00023136"/>
    </source>
</evidence>
<proteinExistence type="inferred from homology"/>
<evidence type="ECO:0000256" key="10">
    <source>
        <dbReference type="ARBA" id="ARBA00023004"/>
    </source>
</evidence>
<accession>A0AAJ0U4S8</accession>
<feature type="domain" description="NapC/NirT cytochrome c N-terminal" evidence="13">
    <location>
        <begin position="13"/>
        <end position="173"/>
    </location>
</feature>
<evidence type="ECO:0000313" key="15">
    <source>
        <dbReference type="Proteomes" id="UP001296776"/>
    </source>
</evidence>
<evidence type="ECO:0000256" key="9">
    <source>
        <dbReference type="ARBA" id="ARBA00022989"/>
    </source>
</evidence>
<dbReference type="AlphaFoldDB" id="A0AAJ0U4S8"/>
<keyword evidence="5" id="KW-0349">Heme</keyword>
<dbReference type="Pfam" id="PF03264">
    <property type="entry name" value="Cytochrom_NNT"/>
    <property type="match status" value="1"/>
</dbReference>